<dbReference type="Proteomes" id="UP000216446">
    <property type="component" value="Unassembled WGS sequence"/>
</dbReference>
<dbReference type="OrthoDB" id="905812at2"/>
<dbReference type="AlphaFoldDB" id="A0A259TZU6"/>
<dbReference type="GO" id="GO:0009279">
    <property type="term" value="C:cell outer membrane"/>
    <property type="evidence" value="ECO:0007669"/>
    <property type="project" value="UniProtKB-SubCell"/>
</dbReference>
<evidence type="ECO:0000256" key="9">
    <source>
        <dbReference type="SAM" id="SignalP"/>
    </source>
</evidence>
<dbReference type="InterPro" id="IPR036942">
    <property type="entry name" value="Beta-barrel_TonB_sf"/>
</dbReference>
<dbReference type="InParanoid" id="A0A259TZU6"/>
<dbReference type="Gene3D" id="2.40.170.20">
    <property type="entry name" value="TonB-dependent receptor, beta-barrel domain"/>
    <property type="match status" value="1"/>
</dbReference>
<dbReference type="InterPro" id="IPR012910">
    <property type="entry name" value="Plug_dom"/>
</dbReference>
<evidence type="ECO:0000256" key="1">
    <source>
        <dbReference type="ARBA" id="ARBA00004571"/>
    </source>
</evidence>
<dbReference type="RefSeq" id="WP_094548448.1">
    <property type="nucleotide sequence ID" value="NZ_MQWB01000001.1"/>
</dbReference>
<evidence type="ECO:0000256" key="7">
    <source>
        <dbReference type="ARBA" id="ARBA00023237"/>
    </source>
</evidence>
<evidence type="ECO:0000256" key="6">
    <source>
        <dbReference type="ARBA" id="ARBA00023136"/>
    </source>
</evidence>
<dbReference type="Pfam" id="PF13715">
    <property type="entry name" value="CarbopepD_reg_2"/>
    <property type="match status" value="1"/>
</dbReference>
<reference evidence="12 13" key="1">
    <citation type="submission" date="2016-11" db="EMBL/GenBank/DDBJ databases">
        <title>Study of marine rhodopsin-containing bacteria.</title>
        <authorList>
            <person name="Yoshizawa S."/>
            <person name="Kumagai Y."/>
            <person name="Kogure K."/>
        </authorList>
    </citation>
    <scope>NUCLEOTIDE SEQUENCE [LARGE SCALE GENOMIC DNA]</scope>
    <source>
        <strain evidence="12 13">SG-29</strain>
    </source>
</reference>
<dbReference type="InterPro" id="IPR041700">
    <property type="entry name" value="OMP_b-brl_3"/>
</dbReference>
<feature type="domain" description="TonB-dependent receptor plug" evidence="10">
    <location>
        <begin position="137"/>
        <end position="227"/>
    </location>
</feature>
<dbReference type="Gene3D" id="2.170.130.10">
    <property type="entry name" value="TonB-dependent receptor, plug domain"/>
    <property type="match status" value="1"/>
</dbReference>
<dbReference type="Gene3D" id="2.60.40.1120">
    <property type="entry name" value="Carboxypeptidase-like, regulatory domain"/>
    <property type="match status" value="1"/>
</dbReference>
<dbReference type="PANTHER" id="PTHR30069:SF29">
    <property type="entry name" value="HEMOGLOBIN AND HEMOGLOBIN-HAPTOGLOBIN-BINDING PROTEIN 1-RELATED"/>
    <property type="match status" value="1"/>
</dbReference>
<evidence type="ECO:0000256" key="3">
    <source>
        <dbReference type="ARBA" id="ARBA00022452"/>
    </source>
</evidence>
<evidence type="ECO:0000256" key="5">
    <source>
        <dbReference type="ARBA" id="ARBA00022729"/>
    </source>
</evidence>
<feature type="compositionally biased region" description="Gly residues" evidence="8">
    <location>
        <begin position="802"/>
        <end position="814"/>
    </location>
</feature>
<keyword evidence="13" id="KW-1185">Reference proteome</keyword>
<dbReference type="EMBL" id="MQWB01000001">
    <property type="protein sequence ID" value="OZC03272.1"/>
    <property type="molecule type" value="Genomic_DNA"/>
</dbReference>
<dbReference type="GO" id="GO:0015344">
    <property type="term" value="F:siderophore uptake transmembrane transporter activity"/>
    <property type="evidence" value="ECO:0007669"/>
    <property type="project" value="TreeGrafter"/>
</dbReference>
<sequence length="814" mass="87686">MHRLLRLSLLAFVIFASGAVAPEALAQDGSVTGRVLDAESDLPLPTATVALWSLGADSTLVGGGSANLDGEFSVTAERGQYTLVVSFVGYGDVRQRLTLGAQPVEVGAVRLSPDTEALATVSVQGERTQVASRIDRTVYNTADDPVSSGGSATDVLANLPSVDVDIDGNVSLRGAGSVAVFVNGRPSPVSGDFIASYLRSLPAGTIERVEVIPNPSAAFEPDGVGGIINIVLKENTDLGLGGTLTAGTDTQGGLNATGALTYGKGPWSLAATYGYRGDVRAGTGTSFRINRYELAPSSLDQIEMQERNRTSNFVSFAADYSISRATVLTSQFQLSVQDSDEEELNTTLRADASGAPMLRYERLATELGDGYSGGIRLGLRQTFGERHTLTVEGNAEAEEEGELQTFRNTVLSGVGDDLDAPQQTDENDSERELEFRVDYTRPLAGFQVDFGYNGSIELESSDVDAQKTDDASGQLVPDLDLNNAYDFDERVQAVYAQASRDWGLFGVQLGLRAEQAVTTFDLLTTDQSYDNDYQSLFPSAYLSVKPSEYTTLRGGYSRRINRPRRWELNPFVSPENPDNIRVGNPALKPEYTDSFEIRAEQITGFGSLSITPYYRHTTDVIRRITTVREDGVTVRTTDNLDTADAWGAEGVVSFDGIGGLKGFISLEGYRLQTDGTTTQAALSSDAYGWGTRVNANYSFGDRFGVGALDLQATARYTAPIDTEQGRVGARTFIDLALRQRLLGDKASLTLQARDPLGLAGFSYVQDGVDLYQEVSRDWGAQQVGLTFSYTFGQQEPQRERGQQGGGDYGGGEEY</sequence>
<name>A0A259TZU6_9BACT</name>
<dbReference type="PANTHER" id="PTHR30069">
    <property type="entry name" value="TONB-DEPENDENT OUTER MEMBRANE RECEPTOR"/>
    <property type="match status" value="1"/>
</dbReference>
<evidence type="ECO:0000313" key="13">
    <source>
        <dbReference type="Proteomes" id="UP000216446"/>
    </source>
</evidence>
<evidence type="ECO:0000259" key="11">
    <source>
        <dbReference type="Pfam" id="PF14905"/>
    </source>
</evidence>
<feature type="chain" id="PRO_5013011650" description="TonB-dependent receptor" evidence="9">
    <location>
        <begin position="27"/>
        <end position="814"/>
    </location>
</feature>
<feature type="region of interest" description="Disordered" evidence="8">
    <location>
        <begin position="791"/>
        <end position="814"/>
    </location>
</feature>
<proteinExistence type="predicted"/>
<evidence type="ECO:0000313" key="12">
    <source>
        <dbReference type="EMBL" id="OZC03272.1"/>
    </source>
</evidence>
<evidence type="ECO:0008006" key="14">
    <source>
        <dbReference type="Google" id="ProtNLM"/>
    </source>
</evidence>
<keyword evidence="2" id="KW-0813">Transport</keyword>
<feature type="domain" description="Outer membrane protein beta-barrel" evidence="11">
    <location>
        <begin position="385"/>
        <end position="789"/>
    </location>
</feature>
<evidence type="ECO:0000259" key="10">
    <source>
        <dbReference type="Pfam" id="PF07715"/>
    </source>
</evidence>
<gene>
    <name evidence="12" type="ORF">BSZ36_09950</name>
</gene>
<dbReference type="GO" id="GO:0044718">
    <property type="term" value="P:siderophore transmembrane transport"/>
    <property type="evidence" value="ECO:0007669"/>
    <property type="project" value="TreeGrafter"/>
</dbReference>
<keyword evidence="3" id="KW-1134">Transmembrane beta strand</keyword>
<keyword evidence="5 9" id="KW-0732">Signal</keyword>
<evidence type="ECO:0000256" key="8">
    <source>
        <dbReference type="SAM" id="MobiDB-lite"/>
    </source>
</evidence>
<dbReference type="InterPro" id="IPR008969">
    <property type="entry name" value="CarboxyPept-like_regulatory"/>
</dbReference>
<dbReference type="SUPFAM" id="SSF49464">
    <property type="entry name" value="Carboxypeptidase regulatory domain-like"/>
    <property type="match status" value="1"/>
</dbReference>
<dbReference type="Pfam" id="PF07715">
    <property type="entry name" value="Plug"/>
    <property type="match status" value="1"/>
</dbReference>
<evidence type="ECO:0000256" key="2">
    <source>
        <dbReference type="ARBA" id="ARBA00022448"/>
    </source>
</evidence>
<evidence type="ECO:0000256" key="4">
    <source>
        <dbReference type="ARBA" id="ARBA00022692"/>
    </source>
</evidence>
<comment type="caution">
    <text evidence="12">The sequence shown here is derived from an EMBL/GenBank/DDBJ whole genome shotgun (WGS) entry which is preliminary data.</text>
</comment>
<protein>
    <recommendedName>
        <fullName evidence="14">TonB-dependent receptor</fullName>
    </recommendedName>
</protein>
<accession>A0A259TZU6</accession>
<dbReference type="InterPro" id="IPR037066">
    <property type="entry name" value="Plug_dom_sf"/>
</dbReference>
<dbReference type="Pfam" id="PF14905">
    <property type="entry name" value="OMP_b-brl_3"/>
    <property type="match status" value="1"/>
</dbReference>
<comment type="subcellular location">
    <subcellularLocation>
        <location evidence="1">Cell outer membrane</location>
        <topology evidence="1">Multi-pass membrane protein</topology>
    </subcellularLocation>
</comment>
<keyword evidence="6" id="KW-0472">Membrane</keyword>
<organism evidence="12 13">
    <name type="scientific">Rubricoccus marinus</name>
    <dbReference type="NCBI Taxonomy" id="716817"/>
    <lineage>
        <taxon>Bacteria</taxon>
        <taxon>Pseudomonadati</taxon>
        <taxon>Rhodothermota</taxon>
        <taxon>Rhodothermia</taxon>
        <taxon>Rhodothermales</taxon>
        <taxon>Rubricoccaceae</taxon>
        <taxon>Rubricoccus</taxon>
    </lineage>
</organism>
<dbReference type="SUPFAM" id="SSF56935">
    <property type="entry name" value="Porins"/>
    <property type="match status" value="1"/>
</dbReference>
<feature type="signal peptide" evidence="9">
    <location>
        <begin position="1"/>
        <end position="26"/>
    </location>
</feature>
<keyword evidence="4" id="KW-0812">Transmembrane</keyword>
<dbReference type="InterPro" id="IPR039426">
    <property type="entry name" value="TonB-dep_rcpt-like"/>
</dbReference>
<keyword evidence="7" id="KW-0998">Cell outer membrane</keyword>